<keyword evidence="1" id="KW-0812">Transmembrane</keyword>
<dbReference type="AlphaFoldDB" id="A0A9P7DLV4"/>
<feature type="transmembrane region" description="Helical" evidence="1">
    <location>
        <begin position="291"/>
        <end position="309"/>
    </location>
</feature>
<feature type="transmembrane region" description="Helical" evidence="1">
    <location>
        <begin position="196"/>
        <end position="224"/>
    </location>
</feature>
<feature type="transmembrane region" description="Helical" evidence="1">
    <location>
        <begin position="329"/>
        <end position="351"/>
    </location>
</feature>
<keyword evidence="4" id="KW-1185">Reference proteome</keyword>
<feature type="transmembrane region" description="Helical" evidence="1">
    <location>
        <begin position="166"/>
        <end position="184"/>
    </location>
</feature>
<sequence>MKPSLCKTLQCCQSEITASSFTSKNTCANIFHRLVLRLSLRSLICTDPPNPHKSGLTSARWSLVVYQAQMQSFMTVVSNDPTWWPSINSYRVSSYFIVAAYVGVIYDWALTFGQEVELILRQRWSLTTVLYVIVRYGGVFYAVMTISFAVPTFSTTDAVRLVINDTLAWMNDVGNAILGVIMIFRLHAMYQQSRKMLIFLVVVFLAIRIALEVMTLMIIMKISGEELVLSGTHQCMIDYAGDSLFLASVTWILGTVWEVLSLCLAAWIAVKHFRELRRNPTRSIIGDCYTVLMQTHVSYFASFVAVSSFQMSHFSPVIFTNGYSLEDQLYTGFVQILEPVQVFILGPRLILNIREYHAKLVADSDAATAMTSIAFEERVHVETSYSV</sequence>
<dbReference type="EMBL" id="JABBWE010000014">
    <property type="protein sequence ID" value="KAG1798107.1"/>
    <property type="molecule type" value="Genomic_DNA"/>
</dbReference>
<dbReference type="InterPro" id="IPR045340">
    <property type="entry name" value="DUF6533"/>
</dbReference>
<feature type="transmembrane region" description="Helical" evidence="1">
    <location>
        <begin position="124"/>
        <end position="146"/>
    </location>
</feature>
<gene>
    <name evidence="3" type="ORF">HD556DRAFT_219273</name>
</gene>
<evidence type="ECO:0000256" key="1">
    <source>
        <dbReference type="SAM" id="Phobius"/>
    </source>
</evidence>
<feature type="domain" description="DUF6533" evidence="2">
    <location>
        <begin position="95"/>
        <end position="139"/>
    </location>
</feature>
<dbReference type="OrthoDB" id="2687509at2759"/>
<keyword evidence="1" id="KW-0472">Membrane</keyword>
<organism evidence="3 4">
    <name type="scientific">Suillus plorans</name>
    <dbReference type="NCBI Taxonomy" id="116603"/>
    <lineage>
        <taxon>Eukaryota</taxon>
        <taxon>Fungi</taxon>
        <taxon>Dikarya</taxon>
        <taxon>Basidiomycota</taxon>
        <taxon>Agaricomycotina</taxon>
        <taxon>Agaricomycetes</taxon>
        <taxon>Agaricomycetidae</taxon>
        <taxon>Boletales</taxon>
        <taxon>Suillineae</taxon>
        <taxon>Suillaceae</taxon>
        <taxon>Suillus</taxon>
    </lineage>
</organism>
<accession>A0A9P7DLV4</accession>
<dbReference type="GeneID" id="64603691"/>
<dbReference type="RefSeq" id="XP_041162918.1">
    <property type="nucleotide sequence ID" value="XM_041309927.1"/>
</dbReference>
<proteinExistence type="predicted"/>
<protein>
    <recommendedName>
        <fullName evidence="2">DUF6533 domain-containing protein</fullName>
    </recommendedName>
</protein>
<evidence type="ECO:0000313" key="3">
    <source>
        <dbReference type="EMBL" id="KAG1798107.1"/>
    </source>
</evidence>
<feature type="transmembrane region" description="Helical" evidence="1">
    <location>
        <begin position="244"/>
        <end position="270"/>
    </location>
</feature>
<comment type="caution">
    <text evidence="3">The sequence shown here is derived from an EMBL/GenBank/DDBJ whole genome shotgun (WGS) entry which is preliminary data.</text>
</comment>
<name>A0A9P7DLV4_9AGAM</name>
<evidence type="ECO:0000259" key="2">
    <source>
        <dbReference type="Pfam" id="PF20151"/>
    </source>
</evidence>
<reference evidence="3" key="1">
    <citation type="journal article" date="2020" name="New Phytol.">
        <title>Comparative genomics reveals dynamic genome evolution in host specialist ectomycorrhizal fungi.</title>
        <authorList>
            <person name="Lofgren L.A."/>
            <person name="Nguyen N.H."/>
            <person name="Vilgalys R."/>
            <person name="Ruytinx J."/>
            <person name="Liao H.L."/>
            <person name="Branco S."/>
            <person name="Kuo A."/>
            <person name="LaButti K."/>
            <person name="Lipzen A."/>
            <person name="Andreopoulos W."/>
            <person name="Pangilinan J."/>
            <person name="Riley R."/>
            <person name="Hundley H."/>
            <person name="Na H."/>
            <person name="Barry K."/>
            <person name="Grigoriev I.V."/>
            <person name="Stajich J.E."/>
            <person name="Kennedy P.G."/>
        </authorList>
    </citation>
    <scope>NUCLEOTIDE SEQUENCE</scope>
    <source>
        <strain evidence="3">S12</strain>
    </source>
</reference>
<evidence type="ECO:0000313" key="4">
    <source>
        <dbReference type="Proteomes" id="UP000719766"/>
    </source>
</evidence>
<keyword evidence="1" id="KW-1133">Transmembrane helix</keyword>
<dbReference type="Pfam" id="PF20151">
    <property type="entry name" value="DUF6533"/>
    <property type="match status" value="1"/>
</dbReference>
<dbReference type="Proteomes" id="UP000719766">
    <property type="component" value="Unassembled WGS sequence"/>
</dbReference>